<dbReference type="GO" id="GO:0008168">
    <property type="term" value="F:methyltransferase activity"/>
    <property type="evidence" value="ECO:0007669"/>
    <property type="project" value="UniProtKB-KW"/>
</dbReference>
<comment type="caution">
    <text evidence="2">The sequence shown here is derived from an EMBL/GenBank/DDBJ whole genome shotgun (WGS) entry which is preliminary data.</text>
</comment>
<sequence>MTHHHDGDPQAHHHDSGLAELLDLDAEALGTYLDDVTAWVARYATDAPRLVVDIGAGTGTGSLALARRFPGADVVAIDAASSMLQRVVASARSRGLDDRVRAVQADLDIRWPDVTGVDIAWASSSVHELADPGRLFRDVFAALTPGGLLAVIEMDAQPSFLGADPASAGLESRLHEAMAQAGWNAHQDWRPLLEAAGFEIKAEHRFTIDVNGAAPATLRYAGSYLRNARSALDQQLSTDDAAALDHLLADGNLEVLLGSSDATTRVVRSAWAARRPA</sequence>
<dbReference type="Pfam" id="PF13649">
    <property type="entry name" value="Methyltransf_25"/>
    <property type="match status" value="1"/>
</dbReference>
<evidence type="ECO:0000313" key="3">
    <source>
        <dbReference type="Proteomes" id="UP000279859"/>
    </source>
</evidence>
<reference evidence="2 3" key="1">
    <citation type="submission" date="2018-11" db="EMBL/GenBank/DDBJ databases">
        <title>Cryobacterium sp. nov., isolated from rhizosphere soil of lettuce.</title>
        <authorList>
            <person name="Wang Y."/>
        </authorList>
    </citation>
    <scope>NUCLEOTIDE SEQUENCE [LARGE SCALE GENOMIC DNA]</scope>
    <source>
        <strain evidence="2 3">NEAU-85</strain>
    </source>
</reference>
<keyword evidence="2" id="KW-0808">Transferase</keyword>
<keyword evidence="3" id="KW-1185">Reference proteome</keyword>
<name>A0A3M8LPW1_9MICO</name>
<dbReference type="Proteomes" id="UP000279859">
    <property type="component" value="Unassembled WGS sequence"/>
</dbReference>
<evidence type="ECO:0000259" key="1">
    <source>
        <dbReference type="Pfam" id="PF13649"/>
    </source>
</evidence>
<accession>A0A3M8LPW1</accession>
<dbReference type="AlphaFoldDB" id="A0A3M8LPW1"/>
<dbReference type="PANTHER" id="PTHR43591">
    <property type="entry name" value="METHYLTRANSFERASE"/>
    <property type="match status" value="1"/>
</dbReference>
<feature type="domain" description="Methyltransferase" evidence="1">
    <location>
        <begin position="51"/>
        <end position="147"/>
    </location>
</feature>
<dbReference type="OrthoDB" id="3382693at2"/>
<dbReference type="Gene3D" id="3.40.50.150">
    <property type="entry name" value="Vaccinia Virus protein VP39"/>
    <property type="match status" value="1"/>
</dbReference>
<keyword evidence="2" id="KW-0489">Methyltransferase</keyword>
<proteinExistence type="predicted"/>
<dbReference type="InterPro" id="IPR029063">
    <property type="entry name" value="SAM-dependent_MTases_sf"/>
</dbReference>
<protein>
    <submittedName>
        <fullName evidence="2">Class I SAM-dependent methyltransferase</fullName>
    </submittedName>
</protein>
<dbReference type="GO" id="GO:0032259">
    <property type="term" value="P:methylation"/>
    <property type="evidence" value="ECO:0007669"/>
    <property type="project" value="UniProtKB-KW"/>
</dbReference>
<dbReference type="InterPro" id="IPR041698">
    <property type="entry name" value="Methyltransf_25"/>
</dbReference>
<dbReference type="SUPFAM" id="SSF53335">
    <property type="entry name" value="S-adenosyl-L-methionine-dependent methyltransferases"/>
    <property type="match status" value="1"/>
</dbReference>
<dbReference type="EMBL" id="RDSR01000003">
    <property type="protein sequence ID" value="RNE66764.1"/>
    <property type="molecule type" value="Genomic_DNA"/>
</dbReference>
<gene>
    <name evidence="2" type="ORF">EEJ31_03000</name>
</gene>
<dbReference type="RefSeq" id="WP_123044804.1">
    <property type="nucleotide sequence ID" value="NZ_RDSR01000003.1"/>
</dbReference>
<evidence type="ECO:0000313" key="2">
    <source>
        <dbReference type="EMBL" id="RNE66764.1"/>
    </source>
</evidence>
<organism evidence="2 3">
    <name type="scientific">Cryobacterium tepidiphilum</name>
    <dbReference type="NCBI Taxonomy" id="2486026"/>
    <lineage>
        <taxon>Bacteria</taxon>
        <taxon>Bacillati</taxon>
        <taxon>Actinomycetota</taxon>
        <taxon>Actinomycetes</taxon>
        <taxon>Micrococcales</taxon>
        <taxon>Microbacteriaceae</taxon>
        <taxon>Cryobacterium</taxon>
    </lineage>
</organism>
<dbReference type="CDD" id="cd02440">
    <property type="entry name" value="AdoMet_MTases"/>
    <property type="match status" value="1"/>
</dbReference>